<evidence type="ECO:0000313" key="16">
    <source>
        <dbReference type="Proteomes" id="UP001362899"/>
    </source>
</evidence>
<sequence length="314" mass="34311">MAPQKFYAIRNGRDTGIVNSWNECKSSVSGYSNAEFKSFSTQAEANAYLSRESSSGNSSSNRSSGSLSSYGDCETSTSHLYYSGPSRSASASTSAPKYSSAANVSKSGYSPFNRRSSRNMTSSSGSHYGSSDSKSRHHNNLNWHKFDSKDFEKCKSNTERVFTDGSSLGNGKTGSKAGYGVYWGKEDSRNIGRPVATGDQTNNHGELLAVNHALDQIKSQVGNGSKKDYEIYSDSQYVCKSITEYPRTWDKNGWKTASSQPVKHQELIKEINSKINDVLDKGVNIDIKHIPAHVGHEGNEMADFYAKQGASRST</sequence>
<name>A0AAV5RIE4_STABA</name>
<dbReference type="PROSITE" id="PS50879">
    <property type="entry name" value="RNASE_H_1"/>
    <property type="match status" value="1"/>
</dbReference>
<evidence type="ECO:0000256" key="4">
    <source>
        <dbReference type="ARBA" id="ARBA00005300"/>
    </source>
</evidence>
<feature type="compositionally biased region" description="Polar residues" evidence="13">
    <location>
        <begin position="96"/>
        <end position="110"/>
    </location>
</feature>
<keyword evidence="9 12" id="KW-0255">Endonuclease</keyword>
<dbReference type="InterPro" id="IPR002156">
    <property type="entry name" value="RNaseH_domain"/>
</dbReference>
<proteinExistence type="inferred from homology"/>
<dbReference type="InterPro" id="IPR011320">
    <property type="entry name" value="RNase_H1_N"/>
</dbReference>
<keyword evidence="16" id="KW-1185">Reference proteome</keyword>
<dbReference type="InterPro" id="IPR009027">
    <property type="entry name" value="Ribosomal_bL9/RNase_H1_N"/>
</dbReference>
<evidence type="ECO:0000259" key="14">
    <source>
        <dbReference type="PROSITE" id="PS50879"/>
    </source>
</evidence>
<reference evidence="15 16" key="1">
    <citation type="journal article" date="2023" name="Elife">
        <title>Identification of key yeast species and microbe-microbe interactions impacting larval growth of Drosophila in the wild.</title>
        <authorList>
            <person name="Mure A."/>
            <person name="Sugiura Y."/>
            <person name="Maeda R."/>
            <person name="Honda K."/>
            <person name="Sakurai N."/>
            <person name="Takahashi Y."/>
            <person name="Watada M."/>
            <person name="Katoh T."/>
            <person name="Gotoh A."/>
            <person name="Gotoh Y."/>
            <person name="Taniguchi I."/>
            <person name="Nakamura K."/>
            <person name="Hayashi T."/>
            <person name="Katayama T."/>
            <person name="Uemura T."/>
            <person name="Hattori Y."/>
        </authorList>
    </citation>
    <scope>NUCLEOTIDE SEQUENCE [LARGE SCALE GENOMIC DNA]</scope>
    <source>
        <strain evidence="15 16">SB-73</strain>
    </source>
</reference>
<evidence type="ECO:0000256" key="10">
    <source>
        <dbReference type="ARBA" id="ARBA00022801"/>
    </source>
</evidence>
<feature type="region of interest" description="Disordered" evidence="13">
    <location>
        <begin position="84"/>
        <end position="139"/>
    </location>
</feature>
<dbReference type="InterPro" id="IPR036397">
    <property type="entry name" value="RNaseH_sf"/>
</dbReference>
<dbReference type="EC" id="3.1.26.4" evidence="5 12"/>
<feature type="region of interest" description="Disordered" evidence="13">
    <location>
        <begin position="50"/>
        <end position="70"/>
    </location>
</feature>
<dbReference type="GO" id="GO:0004523">
    <property type="term" value="F:RNA-DNA hybrid ribonuclease activity"/>
    <property type="evidence" value="ECO:0007669"/>
    <property type="project" value="UniProtKB-UniRule"/>
</dbReference>
<feature type="compositionally biased region" description="Low complexity" evidence="13">
    <location>
        <begin position="50"/>
        <end position="69"/>
    </location>
</feature>
<gene>
    <name evidence="15" type="ORF">DASB73_022530</name>
</gene>
<keyword evidence="7 12" id="KW-0540">Nuclease</keyword>
<keyword evidence="10 12" id="KW-0378">Hydrolase</keyword>
<comment type="catalytic activity">
    <reaction evidence="1 12">
        <text>Endonucleolytic cleavage to 5'-phosphomonoester.</text>
        <dbReference type="EC" id="3.1.26.4"/>
    </reaction>
</comment>
<keyword evidence="11 12" id="KW-0460">Magnesium</keyword>
<evidence type="ECO:0000313" key="15">
    <source>
        <dbReference type="EMBL" id="GMM51295.1"/>
    </source>
</evidence>
<dbReference type="AlphaFoldDB" id="A0AAV5RIE4"/>
<dbReference type="GO" id="GO:0000287">
    <property type="term" value="F:magnesium ion binding"/>
    <property type="evidence" value="ECO:0007669"/>
    <property type="project" value="UniProtKB-UniRule"/>
</dbReference>
<evidence type="ECO:0000256" key="2">
    <source>
        <dbReference type="ARBA" id="ARBA00001946"/>
    </source>
</evidence>
<feature type="compositionally biased region" description="Low complexity" evidence="13">
    <location>
        <begin position="118"/>
        <end position="132"/>
    </location>
</feature>
<evidence type="ECO:0000256" key="13">
    <source>
        <dbReference type="SAM" id="MobiDB-lite"/>
    </source>
</evidence>
<dbReference type="PIRSF" id="PIRSF036852">
    <property type="entry name" value="Ribonuclease_H1_euk"/>
    <property type="match status" value="1"/>
</dbReference>
<dbReference type="SUPFAM" id="SSF55658">
    <property type="entry name" value="L9 N-domain-like"/>
    <property type="match status" value="1"/>
</dbReference>
<accession>A0AAV5RIE4</accession>
<dbReference type="Gene3D" id="3.40.970.10">
    <property type="entry name" value="Ribonuclease H1, N-terminal domain"/>
    <property type="match status" value="1"/>
</dbReference>
<evidence type="ECO:0000256" key="5">
    <source>
        <dbReference type="ARBA" id="ARBA00012180"/>
    </source>
</evidence>
<evidence type="ECO:0000256" key="3">
    <source>
        <dbReference type="ARBA" id="ARBA00004065"/>
    </source>
</evidence>
<dbReference type="GO" id="GO:0003676">
    <property type="term" value="F:nucleic acid binding"/>
    <property type="evidence" value="ECO:0007669"/>
    <property type="project" value="UniProtKB-UniRule"/>
</dbReference>
<dbReference type="FunFam" id="3.40.970.10:FF:000002">
    <property type="entry name" value="Ribonuclease H"/>
    <property type="match status" value="1"/>
</dbReference>
<dbReference type="Pfam" id="PF00075">
    <property type="entry name" value="RNase_H"/>
    <property type="match status" value="1"/>
</dbReference>
<comment type="caution">
    <text evidence="15">The sequence shown here is derived from an EMBL/GenBank/DDBJ whole genome shotgun (WGS) entry which is preliminary data.</text>
</comment>
<organism evidence="15 16">
    <name type="scientific">Starmerella bacillaris</name>
    <name type="common">Yeast</name>
    <name type="synonym">Candida zemplinina</name>
    <dbReference type="NCBI Taxonomy" id="1247836"/>
    <lineage>
        <taxon>Eukaryota</taxon>
        <taxon>Fungi</taxon>
        <taxon>Dikarya</taxon>
        <taxon>Ascomycota</taxon>
        <taxon>Saccharomycotina</taxon>
        <taxon>Dipodascomycetes</taxon>
        <taxon>Dipodascales</taxon>
        <taxon>Trichomonascaceae</taxon>
        <taxon>Starmerella</taxon>
    </lineage>
</organism>
<dbReference type="Proteomes" id="UP001362899">
    <property type="component" value="Unassembled WGS sequence"/>
</dbReference>
<evidence type="ECO:0000256" key="7">
    <source>
        <dbReference type="ARBA" id="ARBA00022722"/>
    </source>
</evidence>
<evidence type="ECO:0000256" key="1">
    <source>
        <dbReference type="ARBA" id="ARBA00000077"/>
    </source>
</evidence>
<dbReference type="PANTHER" id="PTHR10642:SF26">
    <property type="entry name" value="RIBONUCLEASE H1"/>
    <property type="match status" value="1"/>
</dbReference>
<protein>
    <recommendedName>
        <fullName evidence="6 12">Ribonuclease H</fullName>
        <shortName evidence="12">RNase H</shortName>
        <ecNumber evidence="5 12">3.1.26.4</ecNumber>
    </recommendedName>
</protein>
<dbReference type="InterPro" id="IPR012337">
    <property type="entry name" value="RNaseH-like_sf"/>
</dbReference>
<feature type="compositionally biased region" description="Low complexity" evidence="13">
    <location>
        <begin position="84"/>
        <end position="95"/>
    </location>
</feature>
<dbReference type="InterPro" id="IPR037056">
    <property type="entry name" value="RNase_H1_N_sf"/>
</dbReference>
<evidence type="ECO:0000256" key="12">
    <source>
        <dbReference type="PIRNR" id="PIRNR036852"/>
    </source>
</evidence>
<dbReference type="CDD" id="cd09280">
    <property type="entry name" value="RNase_HI_eukaryote_like"/>
    <property type="match status" value="1"/>
</dbReference>
<evidence type="ECO:0000256" key="6">
    <source>
        <dbReference type="ARBA" id="ARBA00017721"/>
    </source>
</evidence>
<comment type="similarity">
    <text evidence="4 12">Belongs to the RNase H family.</text>
</comment>
<dbReference type="InterPro" id="IPR050092">
    <property type="entry name" value="RNase_H"/>
</dbReference>
<evidence type="ECO:0000256" key="8">
    <source>
        <dbReference type="ARBA" id="ARBA00022723"/>
    </source>
</evidence>
<keyword evidence="8 12" id="KW-0479">Metal-binding</keyword>
<dbReference type="PANTHER" id="PTHR10642">
    <property type="entry name" value="RIBONUCLEASE H1"/>
    <property type="match status" value="1"/>
</dbReference>
<dbReference type="Gene3D" id="3.30.420.10">
    <property type="entry name" value="Ribonuclease H-like superfamily/Ribonuclease H"/>
    <property type="match status" value="1"/>
</dbReference>
<dbReference type="SUPFAM" id="SSF53098">
    <property type="entry name" value="Ribonuclease H-like"/>
    <property type="match status" value="1"/>
</dbReference>
<evidence type="ECO:0000256" key="11">
    <source>
        <dbReference type="ARBA" id="ARBA00022842"/>
    </source>
</evidence>
<feature type="domain" description="RNase H type-1" evidence="14">
    <location>
        <begin position="155"/>
        <end position="311"/>
    </location>
</feature>
<dbReference type="GO" id="GO:0043137">
    <property type="term" value="P:DNA replication, removal of RNA primer"/>
    <property type="evidence" value="ECO:0007669"/>
    <property type="project" value="TreeGrafter"/>
</dbReference>
<dbReference type="Pfam" id="PF01693">
    <property type="entry name" value="Cauli_VI"/>
    <property type="match status" value="1"/>
</dbReference>
<dbReference type="EMBL" id="BTGC01000003">
    <property type="protein sequence ID" value="GMM51295.1"/>
    <property type="molecule type" value="Genomic_DNA"/>
</dbReference>
<evidence type="ECO:0000256" key="9">
    <source>
        <dbReference type="ARBA" id="ARBA00022759"/>
    </source>
</evidence>
<dbReference type="InterPro" id="IPR017067">
    <property type="entry name" value="RNase_H1_euk"/>
</dbReference>
<comment type="function">
    <text evidence="3 12">Endonuclease that specifically degrades the RNA of RNA-DNA hybrids.</text>
</comment>
<comment type="cofactor">
    <cofactor evidence="2 12">
        <name>Mg(2+)</name>
        <dbReference type="ChEBI" id="CHEBI:18420"/>
    </cofactor>
</comment>